<dbReference type="OrthoDB" id="9807407at2"/>
<dbReference type="PROSITE" id="PS51819">
    <property type="entry name" value="VOC"/>
    <property type="match status" value="1"/>
</dbReference>
<sequence length="125" mass="12927">MLGHLSFGVRDLNAAITFYDAALGPLGLIRVWTAPDAAGYGPPGGGDLLALKLRPQTSPPGPGFHLAFNAPTRAAVDAFHAAALLAGGRDNGAPDLRLHYGPSYYAAFVIAPEGWNLEAVCQATS</sequence>
<protein>
    <submittedName>
        <fullName evidence="2">Glyoxalase</fullName>
    </submittedName>
</protein>
<dbReference type="PANTHER" id="PTHR35006">
    <property type="entry name" value="GLYOXALASE FAMILY PROTEIN (AFU_ORTHOLOGUE AFUA_5G14830)"/>
    <property type="match status" value="1"/>
</dbReference>
<evidence type="ECO:0000259" key="1">
    <source>
        <dbReference type="PROSITE" id="PS51819"/>
    </source>
</evidence>
<accession>A0A1D7TWE2</accession>
<proteinExistence type="predicted"/>
<dbReference type="Proteomes" id="UP000094969">
    <property type="component" value="Chromosome"/>
</dbReference>
<reference evidence="2 3" key="1">
    <citation type="journal article" date="2015" name="Antonie Van Leeuwenhoek">
        <title>Bosea vaviloviae sp. nov., a new species of slow-growing rhizobia isolated from nodules of the relict species Vavilovia formosa (Stev.) Fed.</title>
        <authorList>
            <person name="Safronova V.I."/>
            <person name="Kuznetsova I.G."/>
            <person name="Sazanova A.L."/>
            <person name="Kimeklis A.K."/>
            <person name="Belimov A.A."/>
            <person name="Andronov E.E."/>
            <person name="Pinaev A.G."/>
            <person name="Chizhevskaya E.P."/>
            <person name="Pukhaev A.R."/>
            <person name="Popov K.P."/>
            <person name="Willems A."/>
            <person name="Tikhonovich I.A."/>
        </authorList>
    </citation>
    <scope>NUCLEOTIDE SEQUENCE [LARGE SCALE GENOMIC DNA]</scope>
    <source>
        <strain evidence="2 3">Vaf18</strain>
    </source>
</reference>
<name>A0A1D7TWE2_9HYPH</name>
<dbReference type="CDD" id="cd07262">
    <property type="entry name" value="VOC_like"/>
    <property type="match status" value="1"/>
</dbReference>
<dbReference type="Gene3D" id="3.10.180.10">
    <property type="entry name" value="2,3-Dihydroxybiphenyl 1,2-Dioxygenase, domain 1"/>
    <property type="match status" value="1"/>
</dbReference>
<dbReference type="AlphaFoldDB" id="A0A1D7TWE2"/>
<evidence type="ECO:0000313" key="2">
    <source>
        <dbReference type="EMBL" id="AOO79462.1"/>
    </source>
</evidence>
<gene>
    <name evidence="2" type="ORF">BHK69_02210</name>
</gene>
<dbReference type="KEGG" id="bvv:BHK69_02210"/>
<dbReference type="InterPro" id="IPR004360">
    <property type="entry name" value="Glyas_Fos-R_dOase_dom"/>
</dbReference>
<organism evidence="2 3">
    <name type="scientific">Bosea vaviloviae</name>
    <dbReference type="NCBI Taxonomy" id="1526658"/>
    <lineage>
        <taxon>Bacteria</taxon>
        <taxon>Pseudomonadati</taxon>
        <taxon>Pseudomonadota</taxon>
        <taxon>Alphaproteobacteria</taxon>
        <taxon>Hyphomicrobiales</taxon>
        <taxon>Boseaceae</taxon>
        <taxon>Bosea</taxon>
    </lineage>
</organism>
<dbReference type="InterPro" id="IPR037523">
    <property type="entry name" value="VOC_core"/>
</dbReference>
<dbReference type="InterPro" id="IPR029068">
    <property type="entry name" value="Glyas_Bleomycin-R_OHBP_Dase"/>
</dbReference>
<dbReference type="Pfam" id="PF00903">
    <property type="entry name" value="Glyoxalase"/>
    <property type="match status" value="1"/>
</dbReference>
<evidence type="ECO:0000313" key="3">
    <source>
        <dbReference type="Proteomes" id="UP000094969"/>
    </source>
</evidence>
<dbReference type="RefSeq" id="WP_069688685.1">
    <property type="nucleotide sequence ID" value="NZ_CP017147.1"/>
</dbReference>
<dbReference type="PANTHER" id="PTHR35006:SF4">
    <property type="entry name" value="BLR7706 PROTEIN"/>
    <property type="match status" value="1"/>
</dbReference>
<feature type="domain" description="VOC" evidence="1">
    <location>
        <begin position="1"/>
        <end position="122"/>
    </location>
</feature>
<dbReference type="STRING" id="1526658.BHK69_02210"/>
<dbReference type="SUPFAM" id="SSF54593">
    <property type="entry name" value="Glyoxalase/Bleomycin resistance protein/Dihydroxybiphenyl dioxygenase"/>
    <property type="match status" value="1"/>
</dbReference>
<dbReference type="EMBL" id="CP017147">
    <property type="protein sequence ID" value="AOO79462.1"/>
    <property type="molecule type" value="Genomic_DNA"/>
</dbReference>
<keyword evidence="3" id="KW-1185">Reference proteome</keyword>